<evidence type="ECO:0000256" key="4">
    <source>
        <dbReference type="ARBA" id="ARBA00022746"/>
    </source>
</evidence>
<protein>
    <submittedName>
        <fullName evidence="11">Lycopene cyclase domain-containing protein</fullName>
    </submittedName>
</protein>
<comment type="caution">
    <text evidence="11">The sequence shown here is derived from an EMBL/GenBank/DDBJ whole genome shotgun (WGS) entry which is preliminary data.</text>
</comment>
<proteinExistence type="predicted"/>
<accession>A0A5N8VYH2</accession>
<evidence type="ECO:0000259" key="10">
    <source>
        <dbReference type="Pfam" id="PF18916"/>
    </source>
</evidence>
<evidence type="ECO:0000256" key="1">
    <source>
        <dbReference type="ARBA" id="ARBA00004141"/>
    </source>
</evidence>
<evidence type="ECO:0000256" key="5">
    <source>
        <dbReference type="ARBA" id="ARBA00022989"/>
    </source>
</evidence>
<keyword evidence="4" id="KW-0125">Carotenoid biosynthesis</keyword>
<organism evidence="11 12">
    <name type="scientific">Streptomyces phyllanthi</name>
    <dbReference type="NCBI Taxonomy" id="1803180"/>
    <lineage>
        <taxon>Bacteria</taxon>
        <taxon>Bacillati</taxon>
        <taxon>Actinomycetota</taxon>
        <taxon>Actinomycetes</taxon>
        <taxon>Kitasatosporales</taxon>
        <taxon>Streptomycetaceae</taxon>
        <taxon>Streptomyces</taxon>
    </lineage>
</organism>
<keyword evidence="7" id="KW-0413">Isomerase</keyword>
<dbReference type="EMBL" id="VJZE01000009">
    <property type="protein sequence ID" value="MPY38975.1"/>
    <property type="molecule type" value="Genomic_DNA"/>
</dbReference>
<dbReference type="GO" id="GO:0045436">
    <property type="term" value="F:lycopene beta cyclase activity"/>
    <property type="evidence" value="ECO:0007669"/>
    <property type="project" value="UniProtKB-ARBA"/>
</dbReference>
<evidence type="ECO:0000313" key="12">
    <source>
        <dbReference type="Proteomes" id="UP000326979"/>
    </source>
</evidence>
<feature type="domain" description="Lycopene cyclase" evidence="10">
    <location>
        <begin position="6"/>
        <end position="98"/>
    </location>
</feature>
<keyword evidence="5 9" id="KW-1133">Transmembrane helix</keyword>
<evidence type="ECO:0000256" key="2">
    <source>
        <dbReference type="ARBA" id="ARBA00004829"/>
    </source>
</evidence>
<feature type="transmembrane region" description="Helical" evidence="9">
    <location>
        <begin position="174"/>
        <end position="194"/>
    </location>
</feature>
<feature type="region of interest" description="Disordered" evidence="8">
    <location>
        <begin position="259"/>
        <end position="303"/>
    </location>
</feature>
<reference evidence="11 12" key="1">
    <citation type="submission" date="2019-07" db="EMBL/GenBank/DDBJ databases">
        <title>New species of Amycolatopsis and Streptomyces.</title>
        <authorList>
            <person name="Duangmal K."/>
            <person name="Teo W.F.A."/>
            <person name="Lipun K."/>
        </authorList>
    </citation>
    <scope>NUCLEOTIDE SEQUENCE [LARGE SCALE GENOMIC DNA]</scope>
    <source>
        <strain evidence="11 12">TISTR 2346</strain>
    </source>
</reference>
<keyword evidence="12" id="KW-1185">Reference proteome</keyword>
<feature type="transmembrane region" description="Helical" evidence="9">
    <location>
        <begin position="149"/>
        <end position="169"/>
    </location>
</feature>
<dbReference type="RefSeq" id="WP_152780060.1">
    <property type="nucleotide sequence ID" value="NZ_JBHUMN010000032.1"/>
</dbReference>
<sequence length="303" mass="34274">MSYLTLLLLFLVVPTLLLGTAVARRVAHEPALRPALRRTLPVVVLLVPVSAGWSAPWDQWMIDRGIFVYPPEKVVGWIARIPVEDLLLFACQGLFVGLWALLFVGRLPSSDIRPDRARAAMLSTVGLIVAVTVAIASSGSPHATYTMSILVWFGPLILVQLVAGTGALLARWRLWLVTIVPATLWLWLLELVAIRQDIWWIDPARSVGWRPFGLPAEDLLIFLVGNVLVVHTVLFLDDPAMRARAAGWLPRRVSQEIRARGDRRDRSDRRGRGDQRDRRDRSERQERSGRSDPRDQREREETR</sequence>
<evidence type="ECO:0000256" key="6">
    <source>
        <dbReference type="ARBA" id="ARBA00023136"/>
    </source>
</evidence>
<comment type="subcellular location">
    <subcellularLocation>
        <location evidence="1">Membrane</location>
        <topology evidence="1">Multi-pass membrane protein</topology>
    </subcellularLocation>
</comment>
<dbReference type="Proteomes" id="UP000326979">
    <property type="component" value="Unassembled WGS sequence"/>
</dbReference>
<keyword evidence="6 9" id="KW-0472">Membrane</keyword>
<evidence type="ECO:0000256" key="9">
    <source>
        <dbReference type="SAM" id="Phobius"/>
    </source>
</evidence>
<dbReference type="Pfam" id="PF18916">
    <property type="entry name" value="Lycopene_cyc"/>
    <property type="match status" value="2"/>
</dbReference>
<evidence type="ECO:0000256" key="8">
    <source>
        <dbReference type="SAM" id="MobiDB-lite"/>
    </source>
</evidence>
<comment type="pathway">
    <text evidence="2">Carotenoid biosynthesis.</text>
</comment>
<dbReference type="GO" id="GO:0016117">
    <property type="term" value="P:carotenoid biosynthetic process"/>
    <property type="evidence" value="ECO:0007669"/>
    <property type="project" value="UniProtKB-KW"/>
</dbReference>
<dbReference type="GO" id="GO:0016020">
    <property type="term" value="C:membrane"/>
    <property type="evidence" value="ECO:0007669"/>
    <property type="project" value="UniProtKB-SubCell"/>
</dbReference>
<dbReference type="OrthoDB" id="5195186at2"/>
<feature type="domain" description="Lycopene cyclase" evidence="10">
    <location>
        <begin position="143"/>
        <end position="224"/>
    </location>
</feature>
<dbReference type="AlphaFoldDB" id="A0A5N8VYH2"/>
<evidence type="ECO:0000256" key="3">
    <source>
        <dbReference type="ARBA" id="ARBA00022692"/>
    </source>
</evidence>
<dbReference type="InterPro" id="IPR017825">
    <property type="entry name" value="Lycopene_cyclase_dom"/>
</dbReference>
<feature type="transmembrane region" description="Helical" evidence="9">
    <location>
        <begin position="119"/>
        <end position="137"/>
    </location>
</feature>
<gene>
    <name evidence="11" type="ORF">FNH04_03170</name>
</gene>
<dbReference type="GO" id="GO:0016872">
    <property type="term" value="F:intramolecular lyase activity"/>
    <property type="evidence" value="ECO:0007669"/>
    <property type="project" value="InterPro"/>
</dbReference>
<keyword evidence="3 9" id="KW-0812">Transmembrane</keyword>
<dbReference type="NCBIfam" id="TIGR03462">
    <property type="entry name" value="CarR_dom_SF"/>
    <property type="match status" value="2"/>
</dbReference>
<feature type="transmembrane region" description="Helical" evidence="9">
    <location>
        <begin position="86"/>
        <end position="107"/>
    </location>
</feature>
<feature type="transmembrane region" description="Helical" evidence="9">
    <location>
        <begin position="219"/>
        <end position="236"/>
    </location>
</feature>
<evidence type="ECO:0000256" key="7">
    <source>
        <dbReference type="ARBA" id="ARBA00023235"/>
    </source>
</evidence>
<evidence type="ECO:0000313" key="11">
    <source>
        <dbReference type="EMBL" id="MPY38975.1"/>
    </source>
</evidence>
<name>A0A5N8VYH2_9ACTN</name>